<name>I0YTP6_COCSC</name>
<dbReference type="GeneID" id="17039750"/>
<organism evidence="1 2">
    <name type="scientific">Coccomyxa subellipsoidea (strain C-169)</name>
    <name type="common">Green microalga</name>
    <dbReference type="NCBI Taxonomy" id="574566"/>
    <lineage>
        <taxon>Eukaryota</taxon>
        <taxon>Viridiplantae</taxon>
        <taxon>Chlorophyta</taxon>
        <taxon>core chlorophytes</taxon>
        <taxon>Trebouxiophyceae</taxon>
        <taxon>Trebouxiophyceae incertae sedis</taxon>
        <taxon>Coccomyxaceae</taxon>
        <taxon>Coccomyxa</taxon>
        <taxon>Coccomyxa subellipsoidea</taxon>
    </lineage>
</organism>
<dbReference type="OrthoDB" id="520281at2759"/>
<dbReference type="AlphaFoldDB" id="I0YTP6"/>
<accession>I0YTP6</accession>
<dbReference type="RefSeq" id="XP_005646309.1">
    <property type="nucleotide sequence ID" value="XM_005646252.1"/>
</dbReference>
<proteinExistence type="predicted"/>
<comment type="caution">
    <text evidence="1">The sequence shown here is derived from an EMBL/GenBank/DDBJ whole genome shotgun (WGS) entry which is preliminary data.</text>
</comment>
<dbReference type="Proteomes" id="UP000007264">
    <property type="component" value="Unassembled WGS sequence"/>
</dbReference>
<evidence type="ECO:0000313" key="1">
    <source>
        <dbReference type="EMBL" id="EIE21765.1"/>
    </source>
</evidence>
<sequence>MSSHEDEPPPNVSLPEEIWQNVASRLSLRDWARASGLRSPAGRVVATTLMAAQNTSSNVSQLVLALDWVQLLQEDEGHADGTQLLSYLAAAAERLRTVLPALRTFRWSAFYMKFGLPPVLQPSNTLSRVVLDVYRFAPQQAALRSAFSPFTSVLIACETGIIDLSGGRWRHLSAVHVEGKPSALFAF</sequence>
<gene>
    <name evidence="1" type="ORF">COCSUDRAFT_56211</name>
</gene>
<keyword evidence="2" id="KW-1185">Reference proteome</keyword>
<evidence type="ECO:0000313" key="2">
    <source>
        <dbReference type="Proteomes" id="UP000007264"/>
    </source>
</evidence>
<dbReference type="KEGG" id="csl:COCSUDRAFT_56211"/>
<protein>
    <submittedName>
        <fullName evidence="1">Uncharacterized protein</fullName>
    </submittedName>
</protein>
<reference evidence="1 2" key="1">
    <citation type="journal article" date="2012" name="Genome Biol.">
        <title>The genome of the polar eukaryotic microalga coccomyxa subellipsoidea reveals traits of cold adaptation.</title>
        <authorList>
            <person name="Blanc G."/>
            <person name="Agarkova I."/>
            <person name="Grimwood J."/>
            <person name="Kuo A."/>
            <person name="Brueggeman A."/>
            <person name="Dunigan D."/>
            <person name="Gurnon J."/>
            <person name="Ladunga I."/>
            <person name="Lindquist E."/>
            <person name="Lucas S."/>
            <person name="Pangilinan J."/>
            <person name="Proschold T."/>
            <person name="Salamov A."/>
            <person name="Schmutz J."/>
            <person name="Weeks D."/>
            <person name="Yamada T."/>
            <person name="Claverie J.M."/>
            <person name="Grigoriev I."/>
            <person name="Van Etten J."/>
            <person name="Lomsadze A."/>
            <person name="Borodovsky M."/>
        </authorList>
    </citation>
    <scope>NUCLEOTIDE SEQUENCE [LARGE SCALE GENOMIC DNA]</scope>
    <source>
        <strain evidence="1 2">C-169</strain>
    </source>
</reference>
<dbReference type="EMBL" id="AGSI01000011">
    <property type="protein sequence ID" value="EIE21765.1"/>
    <property type="molecule type" value="Genomic_DNA"/>
</dbReference>